<dbReference type="AlphaFoldDB" id="A0A7Y9H4C6"/>
<dbReference type="Pfam" id="PF13490">
    <property type="entry name" value="zf-HC2"/>
    <property type="match status" value="1"/>
</dbReference>
<evidence type="ECO:0000259" key="1">
    <source>
        <dbReference type="Pfam" id="PF13490"/>
    </source>
</evidence>
<accession>A0A7Y9H4C6</accession>
<name>A0A7Y9H4C6_9ACTN</name>
<sequence>MSTHEHGGSHEHGKDDCVDYIERIVYFIDNELDQADCAVVEMHLRECGPCLERHDLQKAVKQLVQRSCSEAAPESLRDRVRLQLREVRVQITEGGGA</sequence>
<dbReference type="InterPro" id="IPR024020">
    <property type="entry name" value="Anit_sigma_mycothiol_RsrA"/>
</dbReference>
<comment type="caution">
    <text evidence="2">The sequence shown here is derived from an EMBL/GenBank/DDBJ whole genome shotgun (WGS) entry which is preliminary data.</text>
</comment>
<proteinExistence type="predicted"/>
<gene>
    <name evidence="2" type="ORF">F4692_002813</name>
</gene>
<protein>
    <submittedName>
        <fullName evidence="2">Mycothiol system anti-sigma-R factor</fullName>
    </submittedName>
</protein>
<dbReference type="Proteomes" id="UP000549911">
    <property type="component" value="Unassembled WGS sequence"/>
</dbReference>
<dbReference type="EMBL" id="JACCBW010000002">
    <property type="protein sequence ID" value="NYE37680.1"/>
    <property type="molecule type" value="Genomic_DNA"/>
</dbReference>
<evidence type="ECO:0000313" key="2">
    <source>
        <dbReference type="EMBL" id="NYE37680.1"/>
    </source>
</evidence>
<reference evidence="2 3" key="2">
    <citation type="submission" date="2020-08" db="EMBL/GenBank/DDBJ databases">
        <title>The Agave Microbiome: Exploring the role of microbial communities in plant adaptations to desert environments.</title>
        <authorList>
            <person name="Partida-Martinez L.P."/>
        </authorList>
    </citation>
    <scope>NUCLEOTIDE SEQUENCE [LARGE SCALE GENOMIC DNA]</scope>
    <source>
        <strain evidence="2 3">AT2.17</strain>
    </source>
</reference>
<dbReference type="NCBIfam" id="TIGR03988">
    <property type="entry name" value="antisig_RsrA"/>
    <property type="match status" value="1"/>
</dbReference>
<dbReference type="InterPro" id="IPR027383">
    <property type="entry name" value="Znf_put"/>
</dbReference>
<feature type="domain" description="Putative zinc-finger" evidence="1">
    <location>
        <begin position="17"/>
        <end position="50"/>
    </location>
</feature>
<organism evidence="2 3">
    <name type="scientific">Nocardioides cavernae</name>
    <dbReference type="NCBI Taxonomy" id="1921566"/>
    <lineage>
        <taxon>Bacteria</taxon>
        <taxon>Bacillati</taxon>
        <taxon>Actinomycetota</taxon>
        <taxon>Actinomycetes</taxon>
        <taxon>Propionibacteriales</taxon>
        <taxon>Nocardioidaceae</taxon>
        <taxon>Nocardioides</taxon>
    </lineage>
</organism>
<evidence type="ECO:0000313" key="3">
    <source>
        <dbReference type="Proteomes" id="UP000549911"/>
    </source>
</evidence>
<keyword evidence="3" id="KW-1185">Reference proteome</keyword>
<reference evidence="2 3" key="1">
    <citation type="submission" date="2020-07" db="EMBL/GenBank/DDBJ databases">
        <authorList>
            <person name="Partida-Martinez L."/>
            <person name="Huntemann M."/>
            <person name="Clum A."/>
            <person name="Wang J."/>
            <person name="Palaniappan K."/>
            <person name="Ritter S."/>
            <person name="Chen I.-M."/>
            <person name="Stamatis D."/>
            <person name="Reddy T."/>
            <person name="O'Malley R."/>
            <person name="Daum C."/>
            <person name="Shapiro N."/>
            <person name="Ivanova N."/>
            <person name="Kyrpides N."/>
            <person name="Woyke T."/>
        </authorList>
    </citation>
    <scope>NUCLEOTIDE SEQUENCE [LARGE SCALE GENOMIC DNA]</scope>
    <source>
        <strain evidence="2 3">AT2.17</strain>
    </source>
</reference>
<dbReference type="RefSeq" id="WP_179620206.1">
    <property type="nucleotide sequence ID" value="NZ_JACCBW010000002.1"/>
</dbReference>